<evidence type="ECO:0000313" key="1">
    <source>
        <dbReference type="EMBL" id="AIJ06023.1"/>
    </source>
</evidence>
<accession>A0A076LHV0</accession>
<organism evidence="1 2">
    <name type="scientific">Methanocaldococcus bathoardescens</name>
    <dbReference type="NCBI Taxonomy" id="1301915"/>
    <lineage>
        <taxon>Archaea</taxon>
        <taxon>Methanobacteriati</taxon>
        <taxon>Methanobacteriota</taxon>
        <taxon>Methanomada group</taxon>
        <taxon>Methanococci</taxon>
        <taxon>Methanococcales</taxon>
        <taxon>Methanocaldococcaceae</taxon>
        <taxon>Methanocaldococcus</taxon>
    </lineage>
</organism>
<dbReference type="RefSeq" id="WP_048202147.1">
    <property type="nucleotide sequence ID" value="NZ_CP009149.1"/>
</dbReference>
<name>A0A076LHV0_9EURY</name>
<dbReference type="EMBL" id="CP009149">
    <property type="protein sequence ID" value="AIJ06023.1"/>
    <property type="molecule type" value="Genomic_DNA"/>
</dbReference>
<dbReference type="Proteomes" id="UP000028781">
    <property type="component" value="Chromosome"/>
</dbReference>
<reference evidence="1 2" key="1">
    <citation type="journal article" date="2015" name="Int. J. Syst. Evol. Microbiol.">
        <title>M ethanocaldococcus bathoardescens sp. nov., a hyperthermophilic methanogen isolated from a volcanically active deep-sea hydrothermal vent.</title>
        <authorList>
            <person name="Stewart L.C."/>
            <person name="Jung J.H."/>
            <person name="Kim Y.T."/>
            <person name="Kwon S.W."/>
            <person name="Park C.S."/>
            <person name="Holden J.F."/>
        </authorList>
    </citation>
    <scope>NUCLEOTIDE SEQUENCE [LARGE SCALE GENOMIC DNA]</scope>
    <source>
        <strain evidence="1 2">JH146</strain>
    </source>
</reference>
<protein>
    <submittedName>
        <fullName evidence="1">Molybdenum cofactor biosynthesis protein E</fullName>
    </submittedName>
</protein>
<sequence>MIFNNYEEFCKKMDEYIEKYKGKYGCVVTFNGFVREYDIKNGEKIPSKGMHIDENILEKLKSIIEDAKNKFDVIDILFYHNTGFLNVGERIASIAVFARHRKEGFEVLEYIINEMKKYH</sequence>
<dbReference type="STRING" id="1301915.JH146_1181"/>
<dbReference type="KEGG" id="mjh:JH146_1181"/>
<dbReference type="InterPro" id="IPR003448">
    <property type="entry name" value="Mopterin_biosynth_MoaE"/>
</dbReference>
<keyword evidence="2" id="KW-1185">Reference proteome</keyword>
<dbReference type="Gene3D" id="3.90.1170.40">
    <property type="entry name" value="Molybdopterin biosynthesis MoaE subunit"/>
    <property type="match status" value="1"/>
</dbReference>
<dbReference type="SUPFAM" id="SSF54690">
    <property type="entry name" value="Molybdopterin synthase subunit MoaE"/>
    <property type="match status" value="1"/>
</dbReference>
<dbReference type="InterPro" id="IPR036563">
    <property type="entry name" value="MoaE_sf"/>
</dbReference>
<dbReference type="GO" id="GO:0006777">
    <property type="term" value="P:Mo-molybdopterin cofactor biosynthetic process"/>
    <property type="evidence" value="ECO:0007669"/>
    <property type="project" value="InterPro"/>
</dbReference>
<dbReference type="AlphaFoldDB" id="A0A076LHV0"/>
<evidence type="ECO:0000313" key="2">
    <source>
        <dbReference type="Proteomes" id="UP000028781"/>
    </source>
</evidence>
<dbReference type="PANTHER" id="PTHR23404">
    <property type="entry name" value="MOLYBDOPTERIN SYNTHASE RELATED"/>
    <property type="match status" value="1"/>
</dbReference>
<gene>
    <name evidence="1" type="ORF">JH146_1181</name>
</gene>
<dbReference type="Pfam" id="PF02391">
    <property type="entry name" value="MoaE"/>
    <property type="match status" value="1"/>
</dbReference>
<dbReference type="HOGENOM" id="CLU_089568_1_2_2"/>
<proteinExistence type="predicted"/>
<dbReference type="OrthoDB" id="45235at2157"/>
<dbReference type="GeneID" id="24891791"/>